<dbReference type="Proteomes" id="UP000478052">
    <property type="component" value="Unassembled WGS sequence"/>
</dbReference>
<protein>
    <submittedName>
        <fullName evidence="2">Protein ANTAGONIST OF LIKE HETEROCHROMATIN PROTEIN 1-like</fullName>
    </submittedName>
</protein>
<evidence type="ECO:0000313" key="2">
    <source>
        <dbReference type="EMBL" id="KAF0747852.1"/>
    </source>
</evidence>
<gene>
    <name evidence="2" type="ORF">FWK35_00023452</name>
</gene>
<reference evidence="2 3" key="1">
    <citation type="submission" date="2019-08" db="EMBL/GenBank/DDBJ databases">
        <title>Whole genome of Aphis craccivora.</title>
        <authorList>
            <person name="Voronova N.V."/>
            <person name="Shulinski R.S."/>
            <person name="Bandarenka Y.V."/>
            <person name="Zhorov D.G."/>
            <person name="Warner D."/>
        </authorList>
    </citation>
    <scope>NUCLEOTIDE SEQUENCE [LARGE SCALE GENOMIC DNA]</scope>
    <source>
        <strain evidence="2">180601</strain>
        <tissue evidence="2">Whole Body</tissue>
    </source>
</reference>
<evidence type="ECO:0000313" key="3">
    <source>
        <dbReference type="Proteomes" id="UP000478052"/>
    </source>
</evidence>
<organism evidence="2 3">
    <name type="scientific">Aphis craccivora</name>
    <name type="common">Cowpea aphid</name>
    <dbReference type="NCBI Taxonomy" id="307492"/>
    <lineage>
        <taxon>Eukaryota</taxon>
        <taxon>Metazoa</taxon>
        <taxon>Ecdysozoa</taxon>
        <taxon>Arthropoda</taxon>
        <taxon>Hexapoda</taxon>
        <taxon>Insecta</taxon>
        <taxon>Pterygota</taxon>
        <taxon>Neoptera</taxon>
        <taxon>Paraneoptera</taxon>
        <taxon>Hemiptera</taxon>
        <taxon>Sternorrhyncha</taxon>
        <taxon>Aphidomorpha</taxon>
        <taxon>Aphidoidea</taxon>
        <taxon>Aphididae</taxon>
        <taxon>Aphidini</taxon>
        <taxon>Aphis</taxon>
        <taxon>Aphis</taxon>
    </lineage>
</organism>
<accession>A0A6G0Y2G5</accession>
<keyword evidence="1" id="KW-0175">Coiled coil</keyword>
<comment type="caution">
    <text evidence="2">The sequence shown here is derived from an EMBL/GenBank/DDBJ whole genome shotgun (WGS) entry which is preliminary data.</text>
</comment>
<sequence>MTPVMPGKSQTVTDETLKSVVDSVNFMSSQFDGFNNQLKHLLSTINDLKCENKRITLENLLLKKETENLSGRLNKIEQKTVVSVRNCRPAATVIVLSCSKLLLKAKKQKKRRVRRWWMTSLTEVENDMLLGLRAEPTGKFQNFCRMSSEDFEFILTKIGPKISKQDTNMRKAISIQECLAVTL</sequence>
<keyword evidence="3" id="KW-1185">Reference proteome</keyword>
<dbReference type="OrthoDB" id="6609678at2759"/>
<evidence type="ECO:0000256" key="1">
    <source>
        <dbReference type="SAM" id="Coils"/>
    </source>
</evidence>
<feature type="coiled-coil region" evidence="1">
    <location>
        <begin position="38"/>
        <end position="79"/>
    </location>
</feature>
<proteinExistence type="predicted"/>
<dbReference type="EMBL" id="VUJU01006692">
    <property type="protein sequence ID" value="KAF0747852.1"/>
    <property type="molecule type" value="Genomic_DNA"/>
</dbReference>
<dbReference type="AlphaFoldDB" id="A0A6G0Y2G5"/>
<name>A0A6G0Y2G5_APHCR</name>